<evidence type="ECO:0000313" key="1">
    <source>
        <dbReference type="EMBL" id="BEK83931.1"/>
    </source>
</evidence>
<dbReference type="Proteomes" id="UP000886943">
    <property type="component" value="Unassembled WGS sequence"/>
</dbReference>
<evidence type="ECO:0000313" key="3">
    <source>
        <dbReference type="Proteomes" id="UP000886943"/>
    </source>
</evidence>
<keyword evidence="4" id="KW-1185">Reference proteome</keyword>
<evidence type="ECO:0000313" key="2">
    <source>
        <dbReference type="EMBL" id="GJD14780.1"/>
    </source>
</evidence>
<dbReference type="EMBL" id="AP028457">
    <property type="protein sequence ID" value="BEK83931.1"/>
    <property type="molecule type" value="Genomic_DNA"/>
</dbReference>
<proteinExistence type="predicted"/>
<reference evidence="2" key="1">
    <citation type="submission" date="2021-08" db="EMBL/GenBank/DDBJ databases">
        <title>Draft genome sequence of the GABA producer Bifidobacterium adolescentis 4-2, isolated from healthy human feces.</title>
        <authorList>
            <person name="Altaib H."/>
            <person name="Niwa R."/>
            <person name="Abe M."/>
            <person name="Suzuki T."/>
        </authorList>
    </citation>
    <scope>NUCLEOTIDE SEQUENCE</scope>
    <source>
        <strain evidence="2">4-2</strain>
    </source>
</reference>
<dbReference type="EMBL" id="BPPZ01000012">
    <property type="protein sequence ID" value="GJD14780.1"/>
    <property type="molecule type" value="Genomic_DNA"/>
</dbReference>
<reference evidence="1 4" key="2">
    <citation type="submission" date="2023-06" db="EMBL/GenBank/DDBJ databases">
        <title>Complete Genome Sequences of Bifidobacterium faecale strain JCM19861T was isolated from human faeces by Jung-Hye Choi et al. (2014).</title>
        <authorList>
            <person name="Okuhama S."/>
            <person name="Takahashi H."/>
            <person name="Imaizumi K."/>
            <person name="Nakayama S."/>
            <person name="Ogata Y."/>
            <person name="Suda W."/>
        </authorList>
    </citation>
    <scope>NUCLEOTIDE SEQUENCE [LARGE SCALE GENOMIC DNA]</scope>
    <source>
        <strain evidence="1 4">JCM 19861</strain>
    </source>
</reference>
<sequence>MASVSVPAGISCPVVLVTVAFRWYPEVSVNTAVEELMDNIPSVDSADVVDSMALADGVGAYNNINAMVNTMARMDDNARRPRETCRCAD</sequence>
<dbReference type="Proteomes" id="UP001357973">
    <property type="component" value="Chromosome"/>
</dbReference>
<accession>A0AAN4VP54</accession>
<name>A0AAN4VP54_BIFAD</name>
<dbReference type="AlphaFoldDB" id="A0AAN4VP54"/>
<gene>
    <name evidence="1" type="ORF">B19861_18730</name>
    <name evidence="2" type="ORF">BIFAD42_17640</name>
</gene>
<protein>
    <submittedName>
        <fullName evidence="2">Uncharacterized protein</fullName>
    </submittedName>
</protein>
<evidence type="ECO:0000313" key="4">
    <source>
        <dbReference type="Proteomes" id="UP001357973"/>
    </source>
</evidence>
<organism evidence="2 3">
    <name type="scientific">Bifidobacterium adolescentis</name>
    <dbReference type="NCBI Taxonomy" id="1680"/>
    <lineage>
        <taxon>Bacteria</taxon>
        <taxon>Bacillati</taxon>
        <taxon>Actinomycetota</taxon>
        <taxon>Actinomycetes</taxon>
        <taxon>Bifidobacteriales</taxon>
        <taxon>Bifidobacteriaceae</taxon>
        <taxon>Bifidobacterium</taxon>
    </lineage>
</organism>